<proteinExistence type="predicted"/>
<organism evidence="1 2">
    <name type="scientific">Ensete ventricosum</name>
    <name type="common">Abyssinian banana</name>
    <name type="synonym">Musa ensete</name>
    <dbReference type="NCBI Taxonomy" id="4639"/>
    <lineage>
        <taxon>Eukaryota</taxon>
        <taxon>Viridiplantae</taxon>
        <taxon>Streptophyta</taxon>
        <taxon>Embryophyta</taxon>
        <taxon>Tracheophyta</taxon>
        <taxon>Spermatophyta</taxon>
        <taxon>Magnoliopsida</taxon>
        <taxon>Liliopsida</taxon>
        <taxon>Zingiberales</taxon>
        <taxon>Musaceae</taxon>
        <taxon>Ensete</taxon>
    </lineage>
</organism>
<evidence type="ECO:0000313" key="2">
    <source>
        <dbReference type="Proteomes" id="UP000287651"/>
    </source>
</evidence>
<gene>
    <name evidence="1" type="ORF">B296_00048097</name>
</gene>
<accession>A0A426XGZ4</accession>
<reference evidence="1 2" key="1">
    <citation type="journal article" date="2014" name="Agronomy (Basel)">
        <title>A Draft Genome Sequence for Ensete ventricosum, the Drought-Tolerant Tree Against Hunger.</title>
        <authorList>
            <person name="Harrison J."/>
            <person name="Moore K.A."/>
            <person name="Paszkiewicz K."/>
            <person name="Jones T."/>
            <person name="Grant M."/>
            <person name="Ambacheew D."/>
            <person name="Muzemil S."/>
            <person name="Studholme D.J."/>
        </authorList>
    </citation>
    <scope>NUCLEOTIDE SEQUENCE [LARGE SCALE GENOMIC DNA]</scope>
</reference>
<dbReference type="AlphaFoldDB" id="A0A426XGZ4"/>
<name>A0A426XGZ4_ENSVE</name>
<sequence>ILFYAVMLHSTRSKSSGAEKSLSHEEQQQAKVIIVLNLLCQILIHFLIFVIQEDVAREAETGKLYRANYLDKYGRTVLVMRPGFQVRRSKHAVSKTFSAHSGSYW</sequence>
<dbReference type="Proteomes" id="UP000287651">
    <property type="component" value="Unassembled WGS sequence"/>
</dbReference>
<feature type="non-terminal residue" evidence="1">
    <location>
        <position position="1"/>
    </location>
</feature>
<evidence type="ECO:0000313" key="1">
    <source>
        <dbReference type="EMBL" id="RRT38767.1"/>
    </source>
</evidence>
<dbReference type="EMBL" id="AMZH03020881">
    <property type="protein sequence ID" value="RRT38767.1"/>
    <property type="molecule type" value="Genomic_DNA"/>
</dbReference>
<comment type="caution">
    <text evidence="1">The sequence shown here is derived from an EMBL/GenBank/DDBJ whole genome shotgun (WGS) entry which is preliminary data.</text>
</comment>
<protein>
    <submittedName>
        <fullName evidence="1">Uncharacterized protein</fullName>
    </submittedName>
</protein>